<dbReference type="Pfam" id="PF00172">
    <property type="entry name" value="Zn_clus"/>
    <property type="match status" value="1"/>
</dbReference>
<dbReference type="SMART" id="SM00906">
    <property type="entry name" value="Fungal_trans"/>
    <property type="match status" value="1"/>
</dbReference>
<feature type="compositionally biased region" description="Basic and acidic residues" evidence="3">
    <location>
        <begin position="304"/>
        <end position="324"/>
    </location>
</feature>
<dbReference type="InterPro" id="IPR036864">
    <property type="entry name" value="Zn2-C6_fun-type_DNA-bd_sf"/>
</dbReference>
<dbReference type="Pfam" id="PF04082">
    <property type="entry name" value="Fungal_trans"/>
    <property type="match status" value="1"/>
</dbReference>
<feature type="region of interest" description="Disordered" evidence="3">
    <location>
        <begin position="26"/>
        <end position="119"/>
    </location>
</feature>
<reference evidence="5 6" key="1">
    <citation type="journal article" date="2018" name="Mol. Biol. Evol.">
        <title>Broad Genomic Sampling Reveals a Smut Pathogenic Ancestry of the Fungal Clade Ustilaginomycotina.</title>
        <authorList>
            <person name="Kijpornyongpan T."/>
            <person name="Mondo S.J."/>
            <person name="Barry K."/>
            <person name="Sandor L."/>
            <person name="Lee J."/>
            <person name="Lipzen A."/>
            <person name="Pangilinan J."/>
            <person name="LaButti K."/>
            <person name="Hainaut M."/>
            <person name="Henrissat B."/>
            <person name="Grigoriev I.V."/>
            <person name="Spatafora J.W."/>
            <person name="Aime M.C."/>
        </authorList>
    </citation>
    <scope>NUCLEOTIDE SEQUENCE [LARGE SCALE GENOMIC DNA]</scope>
    <source>
        <strain evidence="5 6">MCA 3645</strain>
    </source>
</reference>
<evidence type="ECO:0000313" key="6">
    <source>
        <dbReference type="Proteomes" id="UP000246740"/>
    </source>
</evidence>
<feature type="compositionally biased region" description="Low complexity" evidence="3">
    <location>
        <begin position="28"/>
        <end position="63"/>
    </location>
</feature>
<evidence type="ECO:0000259" key="4">
    <source>
        <dbReference type="PROSITE" id="PS50048"/>
    </source>
</evidence>
<dbReference type="Gene3D" id="4.10.240.10">
    <property type="entry name" value="Zn(2)-C6 fungal-type DNA-binding domain"/>
    <property type="match status" value="1"/>
</dbReference>
<keyword evidence="6" id="KW-1185">Reference proteome</keyword>
<protein>
    <recommendedName>
        <fullName evidence="4">Zn(2)-C6 fungal-type domain-containing protein</fullName>
    </recommendedName>
</protein>
<dbReference type="GO" id="GO:0008270">
    <property type="term" value="F:zinc ion binding"/>
    <property type="evidence" value="ECO:0007669"/>
    <property type="project" value="InterPro"/>
</dbReference>
<dbReference type="GO" id="GO:0003677">
    <property type="term" value="F:DNA binding"/>
    <property type="evidence" value="ECO:0007669"/>
    <property type="project" value="InterPro"/>
</dbReference>
<dbReference type="STRING" id="1882483.A0A317XSH4"/>
<keyword evidence="2" id="KW-0539">Nucleus</keyword>
<dbReference type="AlphaFoldDB" id="A0A317XSH4"/>
<keyword evidence="1" id="KW-0479">Metal-binding</keyword>
<dbReference type="InterPro" id="IPR007219">
    <property type="entry name" value="XnlR_reg_dom"/>
</dbReference>
<feature type="domain" description="Zn(2)-C6 fungal-type" evidence="4">
    <location>
        <begin position="127"/>
        <end position="160"/>
    </location>
</feature>
<dbReference type="SUPFAM" id="SSF57701">
    <property type="entry name" value="Zn2/Cys6 DNA-binding domain"/>
    <property type="match status" value="1"/>
</dbReference>
<name>A0A317XSH4_9BASI</name>
<feature type="compositionally biased region" description="Low complexity" evidence="3">
    <location>
        <begin position="288"/>
        <end position="298"/>
    </location>
</feature>
<feature type="compositionally biased region" description="Low complexity" evidence="3">
    <location>
        <begin position="79"/>
        <end position="97"/>
    </location>
</feature>
<dbReference type="Proteomes" id="UP000246740">
    <property type="component" value="Unassembled WGS sequence"/>
</dbReference>
<evidence type="ECO:0000256" key="2">
    <source>
        <dbReference type="ARBA" id="ARBA00023242"/>
    </source>
</evidence>
<dbReference type="PANTHER" id="PTHR46910">
    <property type="entry name" value="TRANSCRIPTION FACTOR PDR1"/>
    <property type="match status" value="1"/>
</dbReference>
<dbReference type="InterPro" id="IPR001138">
    <property type="entry name" value="Zn2Cys6_DnaBD"/>
</dbReference>
<dbReference type="GO" id="GO:0006351">
    <property type="term" value="P:DNA-templated transcription"/>
    <property type="evidence" value="ECO:0007669"/>
    <property type="project" value="InterPro"/>
</dbReference>
<dbReference type="PROSITE" id="PS50048">
    <property type="entry name" value="ZN2_CY6_FUNGAL_2"/>
    <property type="match status" value="1"/>
</dbReference>
<sequence length="1106" mass="119411">MSYKSEDEAHAAIELAAMRNGRSFSFESSSYASGSSAIPAAASSTSASRPPTSTATTSTAALVSPPPAAPAPAKKRTKSSSSSDPRPSVPPSASGKAKSADADTDADAAGGGSSSAKAKKRRRVVVACDTCRRKKVKCEGLPNPSNTCDNCTAYNYRCTFTSDADRSRGKYEILESKVETLLSALRSVAPHVARQFDRGELTITGPSGSSAPPQNANAWGSLVAATPGSREDASDDVDADSGHHHDDPSDPRTADWPSRSRPSLSARGVTFASDGRAHDDDNDDDDAANGAAVNNDVGHSATGSDKRDRDERDALLPDVEEGRPRYFGRSSTMTLFNSIADESRPPSPGAGAGGHSQNLTNHAGISYETETSRPTSIRGGQQRPLQAPAGTGALSIPSNAPRPLYPTNSKEWILLLRRKNTTAVGRDDAVTDEWFERYTLPDRDLITDLFDLFFDRLHPLMPILHRPSIERDVASGRGDKDSAFRGFVFTILAIASRFSKDPRVLADPNDPDTAGDHFAAASRLYHQTFAASLINVQVLILTSTFMHGSIGPGASWTILGVGIRALQDIGLHQEKAYRGFSPFEQELRRRVFWGAFILDCIFSINMGRPLAIRLAECDVRLPIEIDDDELFRYESGGPIPPVSRPTRPIVMSGFIHMIKLNVIVQDIVHTLYSPRLRQEASTRKADAPGSRRGVMPEYRDMVLLSRRLDEWVDDTPEHLRTLDSPFKLQAGLVQCGRHDIKLYILKPFLDHSALYKMLHPQCVSHARECLKVVIELYEGGHITDLVFIFQQAFMSTATFMITVWHQCRNVDDLAEDNDLIEATLGMFASFGDKYFSRIFRRAHRMLRQITLRTMHTMNSDQRERVSSLLHESDLRMPGMTPSALLGGNAASSSGPMANRPDSVLPPSARSMRVDRRQSLQASDAMVAGMGAGDPISAVSYLHTWSPIPSAPMSPNRNSISEGMDGVAGGSINFHAYGLDGGPASSSPQRGMHAFGQVAQGSGVAGGHNHGHAHGAMGGIGASGLQLGGGHDAMVGSEKMSSAHPASFGDARGIMPFFTPTSDDAGSAQHQLEGLTWTDYFSKYLDDIDINNGGQANLYHQTSTAAV</sequence>
<dbReference type="PROSITE" id="PS00463">
    <property type="entry name" value="ZN2_CY6_FUNGAL_1"/>
    <property type="match status" value="1"/>
</dbReference>
<feature type="region of interest" description="Disordered" evidence="3">
    <location>
        <begin position="226"/>
        <end position="360"/>
    </location>
</feature>
<dbReference type="GO" id="GO:0000981">
    <property type="term" value="F:DNA-binding transcription factor activity, RNA polymerase II-specific"/>
    <property type="evidence" value="ECO:0007669"/>
    <property type="project" value="InterPro"/>
</dbReference>
<dbReference type="InterPro" id="IPR050987">
    <property type="entry name" value="AtrR-like"/>
</dbReference>
<organism evidence="5 6">
    <name type="scientific">Testicularia cyperi</name>
    <dbReference type="NCBI Taxonomy" id="1882483"/>
    <lineage>
        <taxon>Eukaryota</taxon>
        <taxon>Fungi</taxon>
        <taxon>Dikarya</taxon>
        <taxon>Basidiomycota</taxon>
        <taxon>Ustilaginomycotina</taxon>
        <taxon>Ustilaginomycetes</taxon>
        <taxon>Ustilaginales</taxon>
        <taxon>Anthracoideaceae</taxon>
        <taxon>Testicularia</taxon>
    </lineage>
</organism>
<evidence type="ECO:0000256" key="3">
    <source>
        <dbReference type="SAM" id="MobiDB-lite"/>
    </source>
</evidence>
<dbReference type="SMART" id="SM00066">
    <property type="entry name" value="GAL4"/>
    <property type="match status" value="1"/>
</dbReference>
<dbReference type="OrthoDB" id="4456959at2759"/>
<dbReference type="EMBL" id="KZ819192">
    <property type="protein sequence ID" value="PWZ00723.1"/>
    <property type="molecule type" value="Genomic_DNA"/>
</dbReference>
<accession>A0A317XSH4</accession>
<feature type="compositionally biased region" description="Basic and acidic residues" evidence="3">
    <location>
        <begin position="240"/>
        <end position="253"/>
    </location>
</feature>
<gene>
    <name evidence="5" type="ORF">BCV70DRAFT_150035</name>
</gene>
<dbReference type="InParanoid" id="A0A317XSH4"/>
<evidence type="ECO:0000256" key="1">
    <source>
        <dbReference type="ARBA" id="ARBA00022723"/>
    </source>
</evidence>
<dbReference type="CDD" id="cd12148">
    <property type="entry name" value="fungal_TF_MHR"/>
    <property type="match status" value="1"/>
</dbReference>
<evidence type="ECO:0000313" key="5">
    <source>
        <dbReference type="EMBL" id="PWZ00723.1"/>
    </source>
</evidence>
<feature type="region of interest" description="Disordered" evidence="3">
    <location>
        <begin position="889"/>
        <end position="910"/>
    </location>
</feature>
<dbReference type="PANTHER" id="PTHR46910:SF1">
    <property type="entry name" value="MISCELLANEOUS ZN(II)2CYS6 TRANSCRIPTION FACTOR (EUROFUNG)-RELATED"/>
    <property type="match status" value="1"/>
</dbReference>
<feature type="non-terminal residue" evidence="5">
    <location>
        <position position="1106"/>
    </location>
</feature>
<dbReference type="CDD" id="cd00067">
    <property type="entry name" value="GAL4"/>
    <property type="match status" value="1"/>
</dbReference>
<proteinExistence type="predicted"/>